<evidence type="ECO:0000313" key="2">
    <source>
        <dbReference type="Proteomes" id="UP000249720"/>
    </source>
</evidence>
<sequence>MLEQKKQMLIESFEKMNVSMLSVLLDDDKTYQDVPKELFVQKLEAVFETFQQNGDTCLTAHAGTCYSDSCPNAGCRGYAFVGNATNNHISLIFKDSAQEIEDIFHCGEFKTDDPFVRTNQKIRLEVWADEMAAFEPSVDFLILLQQAEKAYETLIQYRDDIIDKSIYLPWISKYASLYEMVKLQIMYSGFHRFNQLYGSISSLNEFLPYSVEAQQALEAYAEIDVQNEQQLLHWLTTYEPLGDHFIGFLYDEIDLEHPEAKAYFTTGGLKISTADFKYIALFKFYFDDYYWYKLDEYNTFTNEQLRNAYNPDDEISQYRSSLTYHLRKRNKLR</sequence>
<gene>
    <name evidence="1" type="ORF">LX80_02662</name>
</gene>
<dbReference type="AlphaFoldDB" id="A0A2W7RGM4"/>
<dbReference type="OrthoDB" id="1327407at2"/>
<accession>A0A2W7RGM4</accession>
<keyword evidence="2" id="KW-1185">Reference proteome</keyword>
<reference evidence="1 2" key="1">
    <citation type="submission" date="2018-06" db="EMBL/GenBank/DDBJ databases">
        <title>Genomic Encyclopedia of Archaeal and Bacterial Type Strains, Phase II (KMG-II): from individual species to whole genera.</title>
        <authorList>
            <person name="Goeker M."/>
        </authorList>
    </citation>
    <scope>NUCLEOTIDE SEQUENCE [LARGE SCALE GENOMIC DNA]</scope>
    <source>
        <strain evidence="1 2">DSM 23241</strain>
    </source>
</reference>
<proteinExistence type="predicted"/>
<protein>
    <submittedName>
        <fullName evidence="1">Uncharacterized protein</fullName>
    </submittedName>
</protein>
<comment type="caution">
    <text evidence="1">The sequence shown here is derived from an EMBL/GenBank/DDBJ whole genome shotgun (WGS) entry which is preliminary data.</text>
</comment>
<dbReference type="RefSeq" id="WP_111297148.1">
    <property type="nucleotide sequence ID" value="NZ_QKZV01000011.1"/>
</dbReference>
<dbReference type="Proteomes" id="UP000249720">
    <property type="component" value="Unassembled WGS sequence"/>
</dbReference>
<organism evidence="1 2">
    <name type="scientific">Hydrotalea sandarakina</name>
    <dbReference type="NCBI Taxonomy" id="1004304"/>
    <lineage>
        <taxon>Bacteria</taxon>
        <taxon>Pseudomonadati</taxon>
        <taxon>Bacteroidota</taxon>
        <taxon>Chitinophagia</taxon>
        <taxon>Chitinophagales</taxon>
        <taxon>Chitinophagaceae</taxon>
        <taxon>Hydrotalea</taxon>
    </lineage>
</organism>
<dbReference type="EMBL" id="QKZV01000011">
    <property type="protein sequence ID" value="PZX60093.1"/>
    <property type="molecule type" value="Genomic_DNA"/>
</dbReference>
<evidence type="ECO:0000313" key="1">
    <source>
        <dbReference type="EMBL" id="PZX60093.1"/>
    </source>
</evidence>
<name>A0A2W7RGM4_9BACT</name>